<accession>A0A0A9BCM6</accession>
<dbReference type="EMBL" id="GBRH01240848">
    <property type="protein sequence ID" value="JAD57047.1"/>
    <property type="molecule type" value="Transcribed_RNA"/>
</dbReference>
<name>A0A0A9BCM6_ARUDO</name>
<reference evidence="1" key="1">
    <citation type="submission" date="2014-09" db="EMBL/GenBank/DDBJ databases">
        <authorList>
            <person name="Magalhaes I.L.F."/>
            <person name="Oliveira U."/>
            <person name="Santos F.R."/>
            <person name="Vidigal T.H.D.A."/>
            <person name="Brescovit A.D."/>
            <person name="Santos A.J."/>
        </authorList>
    </citation>
    <scope>NUCLEOTIDE SEQUENCE</scope>
    <source>
        <tissue evidence="1">Shoot tissue taken approximately 20 cm above the soil surface</tissue>
    </source>
</reference>
<organism evidence="1">
    <name type="scientific">Arundo donax</name>
    <name type="common">Giant reed</name>
    <name type="synonym">Donax arundinaceus</name>
    <dbReference type="NCBI Taxonomy" id="35708"/>
    <lineage>
        <taxon>Eukaryota</taxon>
        <taxon>Viridiplantae</taxon>
        <taxon>Streptophyta</taxon>
        <taxon>Embryophyta</taxon>
        <taxon>Tracheophyta</taxon>
        <taxon>Spermatophyta</taxon>
        <taxon>Magnoliopsida</taxon>
        <taxon>Liliopsida</taxon>
        <taxon>Poales</taxon>
        <taxon>Poaceae</taxon>
        <taxon>PACMAD clade</taxon>
        <taxon>Arundinoideae</taxon>
        <taxon>Arundineae</taxon>
        <taxon>Arundo</taxon>
    </lineage>
</organism>
<proteinExistence type="predicted"/>
<evidence type="ECO:0000313" key="1">
    <source>
        <dbReference type="EMBL" id="JAD57047.1"/>
    </source>
</evidence>
<reference evidence="1" key="2">
    <citation type="journal article" date="2015" name="Data Brief">
        <title>Shoot transcriptome of the giant reed, Arundo donax.</title>
        <authorList>
            <person name="Barrero R.A."/>
            <person name="Guerrero F.D."/>
            <person name="Moolhuijzen P."/>
            <person name="Goolsby J.A."/>
            <person name="Tidwell J."/>
            <person name="Bellgard S.E."/>
            <person name="Bellgard M.I."/>
        </authorList>
    </citation>
    <scope>NUCLEOTIDE SEQUENCE</scope>
    <source>
        <tissue evidence="1">Shoot tissue taken approximately 20 cm above the soil surface</tissue>
    </source>
</reference>
<dbReference type="AlphaFoldDB" id="A0A0A9BCM6"/>
<sequence length="44" mass="4922">MIHYRNGHQGKRTEFLELVTDLGGIKAQKLTPKSLTKSNRGLSP</sequence>
<protein>
    <submittedName>
        <fullName evidence="1">Uncharacterized protein</fullName>
    </submittedName>
</protein>